<dbReference type="GO" id="GO:0032266">
    <property type="term" value="F:phosphatidylinositol-3-phosphate binding"/>
    <property type="evidence" value="ECO:0007669"/>
    <property type="project" value="EnsemblFungi"/>
</dbReference>
<dbReference type="PANTHER" id="PTHR18896">
    <property type="entry name" value="PHOSPHOLIPASE D"/>
    <property type="match status" value="1"/>
</dbReference>
<dbReference type="GO" id="GO:0035556">
    <property type="term" value="P:intracellular signal transduction"/>
    <property type="evidence" value="ECO:0007669"/>
    <property type="project" value="InterPro"/>
</dbReference>
<dbReference type="EC" id="3.1.4.4" evidence="7"/>
<feature type="compositionally biased region" description="Polar residues" evidence="8">
    <location>
        <begin position="1585"/>
        <end position="1595"/>
    </location>
</feature>
<comment type="similarity">
    <text evidence="2 7">Belongs to the phospholipase D family.</text>
</comment>
<evidence type="ECO:0000256" key="6">
    <source>
        <dbReference type="ARBA" id="ARBA00023098"/>
    </source>
</evidence>
<feature type="compositionally biased region" description="Basic and acidic residues" evidence="8">
    <location>
        <begin position="33"/>
        <end position="48"/>
    </location>
</feature>
<evidence type="ECO:0000256" key="3">
    <source>
        <dbReference type="ARBA" id="ARBA00022737"/>
    </source>
</evidence>
<dbReference type="PROSITE" id="PS50003">
    <property type="entry name" value="PH_DOMAIN"/>
    <property type="match status" value="1"/>
</dbReference>
<dbReference type="CDD" id="cd09138">
    <property type="entry name" value="PLDc_vPLD1_2_yPLD_like_1"/>
    <property type="match status" value="1"/>
</dbReference>
<reference evidence="12" key="1">
    <citation type="submission" date="2016-11" db="EMBL/GenBank/DDBJ databases">
        <authorList>
            <person name="Guldener U."/>
        </authorList>
    </citation>
    <scope>NUCLEOTIDE SEQUENCE [LARGE SCALE GENOMIC DNA]</scope>
</reference>
<dbReference type="InterPro" id="IPR001849">
    <property type="entry name" value="PH_domain"/>
</dbReference>
<feature type="domain" description="PH" evidence="9">
    <location>
        <begin position="556"/>
        <end position="675"/>
    </location>
</feature>
<dbReference type="SMART" id="SM00155">
    <property type="entry name" value="PLDc"/>
    <property type="match status" value="2"/>
</dbReference>
<dbReference type="SUPFAM" id="SSF50729">
    <property type="entry name" value="PH domain-like"/>
    <property type="match status" value="1"/>
</dbReference>
<feature type="compositionally biased region" description="Basic and acidic residues" evidence="8">
    <location>
        <begin position="1"/>
        <end position="26"/>
    </location>
</feature>
<dbReference type="GO" id="GO:0005634">
    <property type="term" value="C:nucleus"/>
    <property type="evidence" value="ECO:0007669"/>
    <property type="project" value="EnsemblFungi"/>
</dbReference>
<name>A0A1L0CPZ3_9ASCO</name>
<evidence type="ECO:0000256" key="7">
    <source>
        <dbReference type="PIRNR" id="PIRNR009376"/>
    </source>
</evidence>
<dbReference type="CDD" id="cd09141">
    <property type="entry name" value="PLDc_vPLD1_2_yPLD_like_2"/>
    <property type="match status" value="1"/>
</dbReference>
<dbReference type="GO" id="GO:0031321">
    <property type="term" value="P:ascospore-type prospore assembly"/>
    <property type="evidence" value="ECO:0007669"/>
    <property type="project" value="EnsemblFungi"/>
</dbReference>
<dbReference type="InterPro" id="IPR025202">
    <property type="entry name" value="PLD-like_dom"/>
</dbReference>
<dbReference type="OrthoDB" id="14911at2759"/>
<keyword evidence="5 7" id="KW-0442">Lipid degradation</keyword>
<evidence type="ECO:0000256" key="2">
    <source>
        <dbReference type="ARBA" id="ARBA00008664"/>
    </source>
</evidence>
<evidence type="ECO:0000313" key="11">
    <source>
        <dbReference type="EMBL" id="SGZ40537.1"/>
    </source>
</evidence>
<feature type="compositionally biased region" description="Acidic residues" evidence="8">
    <location>
        <begin position="405"/>
        <end position="422"/>
    </location>
</feature>
<evidence type="ECO:0000256" key="8">
    <source>
        <dbReference type="SAM" id="MobiDB-lite"/>
    </source>
</evidence>
<dbReference type="GO" id="GO:0006654">
    <property type="term" value="P:phosphatidic acid biosynthetic process"/>
    <property type="evidence" value="ECO:0007669"/>
    <property type="project" value="InterPro"/>
</dbReference>
<feature type="compositionally biased region" description="Acidic residues" evidence="8">
    <location>
        <begin position="469"/>
        <end position="482"/>
    </location>
</feature>
<dbReference type="Proteomes" id="UP000183365">
    <property type="component" value="Unassembled WGS sequence"/>
</dbReference>
<dbReference type="PIRSF" id="PIRSF009376">
    <property type="entry name" value="Phospholipase_D_euk"/>
    <property type="match status" value="1"/>
</dbReference>
<comment type="catalytic activity">
    <reaction evidence="1 7">
        <text>a 1,2-diacyl-sn-glycero-3-phosphocholine + H2O = a 1,2-diacyl-sn-glycero-3-phosphate + choline + H(+)</text>
        <dbReference type="Rhea" id="RHEA:14445"/>
        <dbReference type="ChEBI" id="CHEBI:15354"/>
        <dbReference type="ChEBI" id="CHEBI:15377"/>
        <dbReference type="ChEBI" id="CHEBI:15378"/>
        <dbReference type="ChEBI" id="CHEBI:57643"/>
        <dbReference type="ChEBI" id="CHEBI:58608"/>
        <dbReference type="EC" id="3.1.4.4"/>
    </reaction>
</comment>
<keyword evidence="4 7" id="KW-0378">Hydrolase</keyword>
<feature type="region of interest" description="Disordered" evidence="8">
    <location>
        <begin position="92"/>
        <end position="120"/>
    </location>
</feature>
<keyword evidence="6" id="KW-0443">Lipid metabolism</keyword>
<dbReference type="VEuPathDB" id="FungiDB:HGUI_02737"/>
<keyword evidence="3" id="KW-0677">Repeat</keyword>
<dbReference type="InterPro" id="IPR015679">
    <property type="entry name" value="PLipase_D_fam"/>
</dbReference>
<dbReference type="GO" id="GO:0004630">
    <property type="term" value="F:phospholipase D activity"/>
    <property type="evidence" value="ECO:0007669"/>
    <property type="project" value="UniProtKB-UniRule"/>
</dbReference>
<evidence type="ECO:0000259" key="10">
    <source>
        <dbReference type="PROSITE" id="PS50035"/>
    </source>
</evidence>
<dbReference type="GO" id="GO:0005768">
    <property type="term" value="C:endosome"/>
    <property type="evidence" value="ECO:0007669"/>
    <property type="project" value="EnsemblFungi"/>
</dbReference>
<feature type="compositionally biased region" description="Polar residues" evidence="8">
    <location>
        <begin position="435"/>
        <end position="444"/>
    </location>
</feature>
<dbReference type="Pfam" id="PF00614">
    <property type="entry name" value="PLDc"/>
    <property type="match status" value="1"/>
</dbReference>
<evidence type="ECO:0000313" key="12">
    <source>
        <dbReference type="Proteomes" id="UP000183365"/>
    </source>
</evidence>
<evidence type="ECO:0000256" key="5">
    <source>
        <dbReference type="ARBA" id="ARBA00022963"/>
    </source>
</evidence>
<proteinExistence type="inferred from homology"/>
<keyword evidence="12" id="KW-1185">Reference proteome</keyword>
<feature type="region of interest" description="Disordered" evidence="8">
    <location>
        <begin position="456"/>
        <end position="482"/>
    </location>
</feature>
<accession>A0A1L0CPZ3</accession>
<dbReference type="Gene3D" id="3.30.870.10">
    <property type="entry name" value="Endonuclease Chain A"/>
    <property type="match status" value="2"/>
</dbReference>
<dbReference type="FunFam" id="3.30.870.10:FF:000011">
    <property type="entry name" value="Phospholipase"/>
    <property type="match status" value="1"/>
</dbReference>
<dbReference type="InterPro" id="IPR001736">
    <property type="entry name" value="PLipase_D/transphosphatidylase"/>
</dbReference>
<gene>
    <name evidence="11" type="ORF">HGUI_02737</name>
</gene>
<dbReference type="GO" id="GO:0000753">
    <property type="term" value="P:cell morphogenesis involved in conjugation with cellular fusion"/>
    <property type="evidence" value="ECO:0007669"/>
    <property type="project" value="EnsemblFungi"/>
</dbReference>
<dbReference type="SMART" id="SM00233">
    <property type="entry name" value="PH"/>
    <property type="match status" value="1"/>
</dbReference>
<feature type="region of interest" description="Disordered" evidence="8">
    <location>
        <begin position="140"/>
        <end position="163"/>
    </location>
</feature>
<feature type="domain" description="PLD phosphodiesterase" evidence="10">
    <location>
        <begin position="1104"/>
        <end position="1131"/>
    </location>
</feature>
<dbReference type="SUPFAM" id="SSF56024">
    <property type="entry name" value="Phospholipase D/nuclease"/>
    <property type="match status" value="2"/>
</dbReference>
<dbReference type="Pfam" id="PF13091">
    <property type="entry name" value="PLDc_2"/>
    <property type="match status" value="1"/>
</dbReference>
<sequence length="1672" mass="191911">MDLHNPKDVFKTLKGESNHKNRDSKGNEILTDENIKNKKKDVDNRDTADAISLNTTRSNASGTSLKNNNESSTKKGFLNFIYGKHEDEEDKIADEDNMNYKPSHKDSENNGENDIMTGHNEDEEAGYKNLTFHGITSSLKGSLMKNKSPSQASVNEEGGRNLKNSLNLKKKFMNTAKLGKSSKNFKEENIESEPLSKSEVFRCALQEDLFNMMLAGSPAALLFYSYFTLDHKNNRRATLILGALSVHVNKLGQDKHIEHDDEDEDSGMGFKLKQLQKETFRIDLEYGMSKNKMKWSVYKSYLDIAHLHSSLKVYTLTKNLRNSKNASYIVGKRGLKIPKFPRSDNRKSNRRNVKYLFVKTRNAATGASSKINAKTKQQMSKFKKTANNKTTSDEKVLEPTLSEVEGTDDASDTSENSDDAEDLSSIGSLVPSEPSLESNIFNPNEHSLKQVRDIIGDNADSPKLGDEKSNEDEEKGELPDNEAVDDLLNSKKHSSHSDKKLTLSTQDNENENLNVRLEKYLKLLNVAVGLNPIANKIFHFYELSPIGVLLSYEEGFAGKQGYLIMLSSAKANGWRVSHFRFNDWKAMVQRHTKKWFLVRHSYITFVSDIHSTTPLDVFLVDSDFKVIYSELEGGTAKTLNNLQITLQNSEREMKLLCKSESTLKEWVSSIEKMASSTVWSKPNRFKSFAPVRQSCYAKLLVDGRDYFWALSEALLTAKDCIFIHDWWLSPELYMRRPVEGNEPYRIDRILKKKAEEGVKIFIIVYRNVGSTVGTDSSWTKHSLLSLHSNIHVIRSPNQWLQNTYFWAHHEKLAMVDNIIAFIGGIDLCYGRYDTPEHALRDESMDIPKQNFPGKDYSNARHNDFYELEKPFESMHDRETVPRMPWHDVHMMTVGEVARDLSRHFVQRWNYLLRQKRPSRPTPLLTPPSDLTDEELRSLPYYDAIKDKSTCECQLLRSSGNWSLGLKETEDSIQKAYLKLIETSQHYMYVENQFFVTSSSWDSVTVLNSIGDAIVDRIIKAHQDQTPWKAYIVIPLMPAFPSQVDKSDGSSLRLIMLSQYMSISTGENSIYGKLKKVGIDAGDYIQFYSLRKWSEIGKANTLVTEQLYVHAKILIVDDRTCIIGSANINERSMLGNRDSEVAIVIRDTEFVKSKMNGKDYLAGKFAFEMRQRLMREHLGCDVDLVDFNERKFAKFKLMAQKHYKTLHTLISDSRKLSKKDMALSAYEELAARDVLGVDYTDAWKKIHGNVEGFGIPEKTDKGVDSAAFEDPTSDATHIKKSALPSVSNIFVHTFNNRVGVFNMGIKDDKPVSTDPRVKKENREMLNPDTFTPESGYSGTSKFVKDTSEQLNKWLHLNTHNYRIFKDDKKNDVDKDELDDYAMGFLPSREDIMEYLSVDDKNISSMEKIDMLKKISYLQFLSAKKKLNCSKKDTVSKVAQPASFYQSEKEYIDKVFMDDHRALDAELEQILAMVGIPEQLSVKHKIFNIDKDKLSKEEYHRILKEKIFSSSSFIDPYMFEDPLCDDFFQDLWFTIAVRNTLIFRLIFHCQPDSSVQTWSEFREFKDLEKAFADSQREIEDILDEDNSNTSRSGSSMNETEESADHRVKNLRLRLARGMIQGFDKKVYDKYTAVQMLNRIHGHLVLFPLTWLGREIEDNNWFYNADRIPPIDIYD</sequence>
<feature type="compositionally biased region" description="Polar residues" evidence="8">
    <location>
        <begin position="140"/>
        <end position="154"/>
    </location>
</feature>
<dbReference type="EMBL" id="FQNF01000053">
    <property type="protein sequence ID" value="SGZ40537.1"/>
    <property type="molecule type" value="Genomic_DNA"/>
</dbReference>
<feature type="region of interest" description="Disordered" evidence="8">
    <location>
        <begin position="1"/>
        <end position="73"/>
    </location>
</feature>
<dbReference type="PANTHER" id="PTHR18896:SF76">
    <property type="entry name" value="PHOSPHOLIPASE"/>
    <property type="match status" value="1"/>
</dbReference>
<feature type="region of interest" description="Disordered" evidence="8">
    <location>
        <begin position="367"/>
        <end position="444"/>
    </location>
</feature>
<dbReference type="GO" id="GO:0009395">
    <property type="term" value="P:phospholipid catabolic process"/>
    <property type="evidence" value="ECO:0007669"/>
    <property type="project" value="TreeGrafter"/>
</dbReference>
<feature type="compositionally biased region" description="Polar residues" evidence="8">
    <location>
        <begin position="367"/>
        <end position="380"/>
    </location>
</feature>
<evidence type="ECO:0000259" key="9">
    <source>
        <dbReference type="PROSITE" id="PS50003"/>
    </source>
</evidence>
<dbReference type="CDD" id="cd01254">
    <property type="entry name" value="PH_PLD"/>
    <property type="match status" value="1"/>
</dbReference>
<feature type="region of interest" description="Disordered" evidence="8">
    <location>
        <begin position="1580"/>
        <end position="1603"/>
    </location>
</feature>
<feature type="compositionally biased region" description="Polar residues" evidence="8">
    <location>
        <begin position="52"/>
        <end position="71"/>
    </location>
</feature>
<feature type="domain" description="PLD phosphodiesterase" evidence="10">
    <location>
        <begin position="804"/>
        <end position="831"/>
    </location>
</feature>
<evidence type="ECO:0000256" key="4">
    <source>
        <dbReference type="ARBA" id="ARBA00022801"/>
    </source>
</evidence>
<dbReference type="InterPro" id="IPR016555">
    <property type="entry name" value="PLipase_D_euk"/>
</dbReference>
<protein>
    <recommendedName>
        <fullName evidence="7">Phospholipase</fullName>
        <ecNumber evidence="7">3.1.4.4</ecNumber>
    </recommendedName>
</protein>
<organism evidence="11 12">
    <name type="scientific">Hanseniaspora guilliermondii</name>
    <dbReference type="NCBI Taxonomy" id="56406"/>
    <lineage>
        <taxon>Eukaryota</taxon>
        <taxon>Fungi</taxon>
        <taxon>Dikarya</taxon>
        <taxon>Ascomycota</taxon>
        <taxon>Saccharomycotina</taxon>
        <taxon>Saccharomycetes</taxon>
        <taxon>Saccharomycodales</taxon>
        <taxon>Saccharomycodaceae</taxon>
        <taxon>Hanseniaspora</taxon>
    </lineage>
</organism>
<evidence type="ECO:0000256" key="1">
    <source>
        <dbReference type="ARBA" id="ARBA00000798"/>
    </source>
</evidence>
<dbReference type="PROSITE" id="PS50035">
    <property type="entry name" value="PLD"/>
    <property type="match status" value="2"/>
</dbReference>
<dbReference type="GO" id="GO:0005628">
    <property type="term" value="C:prospore membrane"/>
    <property type="evidence" value="ECO:0007669"/>
    <property type="project" value="EnsemblFungi"/>
</dbReference>